<organism evidence="1 2">
    <name type="scientific">Candidatus Propionivibrio aalborgensis</name>
    <dbReference type="NCBI Taxonomy" id="1860101"/>
    <lineage>
        <taxon>Bacteria</taxon>
        <taxon>Pseudomonadati</taxon>
        <taxon>Pseudomonadota</taxon>
        <taxon>Betaproteobacteria</taxon>
        <taxon>Rhodocyclales</taxon>
        <taxon>Rhodocyclaceae</taxon>
        <taxon>Propionivibrio</taxon>
    </lineage>
</organism>
<dbReference type="Pfam" id="PF06293">
    <property type="entry name" value="Kdo"/>
    <property type="match status" value="1"/>
</dbReference>
<proteinExistence type="predicted"/>
<accession>A0A1A8XUI8</accession>
<dbReference type="InterPro" id="IPR011009">
    <property type="entry name" value="Kinase-like_dom_sf"/>
</dbReference>
<dbReference type="EMBL" id="FLQY01000193">
    <property type="protein sequence ID" value="SBT08391.1"/>
    <property type="molecule type" value="Genomic_DNA"/>
</dbReference>
<sequence length="192" mass="22362">MTADGKRYYVKRYLGNGKNAVRRWFGLRGLVAPQRVVKEWKNLLLFRKWGIPTATLVGYGLEHLERLATASDPCLRDRRWMAQVLRQVANITRTLHAAGFAHNDLKWRNLLVDGGGSPTVYLIDCPSGGMWWGVFLKYRIIKDLACLDKVAKYQLSRSQRLRFYLDYTGQRRLGVEDKQRIRKILAFFEGRE</sequence>
<dbReference type="SUPFAM" id="SSF56112">
    <property type="entry name" value="Protein kinase-like (PK-like)"/>
    <property type="match status" value="1"/>
</dbReference>
<name>A0A1A8XUI8_9RHOO</name>
<evidence type="ECO:0000313" key="2">
    <source>
        <dbReference type="Proteomes" id="UP000199600"/>
    </source>
</evidence>
<keyword evidence="2" id="KW-1185">Reference proteome</keyword>
<keyword evidence="1" id="KW-0418">Kinase</keyword>
<reference evidence="1 2" key="1">
    <citation type="submission" date="2016-06" db="EMBL/GenBank/DDBJ databases">
        <authorList>
            <person name="Kjaerup R.B."/>
            <person name="Dalgaard T.S."/>
            <person name="Juul-Madsen H.R."/>
        </authorList>
    </citation>
    <scope>NUCLEOTIDE SEQUENCE [LARGE SCALE GENOMIC DNA]</scope>
    <source>
        <strain evidence="1">2</strain>
    </source>
</reference>
<gene>
    <name evidence="1" type="ORF">PROAA_2720001</name>
</gene>
<protein>
    <submittedName>
        <fullName evidence="1">Lipopolysaccharide kinase</fullName>
    </submittedName>
</protein>
<dbReference type="AlphaFoldDB" id="A0A1A8XUI8"/>
<dbReference type="Gene3D" id="1.10.510.10">
    <property type="entry name" value="Transferase(Phosphotransferase) domain 1"/>
    <property type="match status" value="1"/>
</dbReference>
<dbReference type="Proteomes" id="UP000199600">
    <property type="component" value="Unassembled WGS sequence"/>
</dbReference>
<keyword evidence="1" id="KW-0808">Transferase</keyword>
<evidence type="ECO:0000313" key="1">
    <source>
        <dbReference type="EMBL" id="SBT08391.1"/>
    </source>
</evidence>
<dbReference type="GO" id="GO:0016301">
    <property type="term" value="F:kinase activity"/>
    <property type="evidence" value="ECO:0007669"/>
    <property type="project" value="UniProtKB-KW"/>
</dbReference>